<dbReference type="PANTHER" id="PTHR46112:SF2">
    <property type="entry name" value="XAA-PRO AMINOPEPTIDASE P-RELATED"/>
    <property type="match status" value="1"/>
</dbReference>
<dbReference type="SUPFAM" id="SSF53092">
    <property type="entry name" value="Creatinase/prolidase N-terminal domain"/>
    <property type="match status" value="1"/>
</dbReference>
<dbReference type="SUPFAM" id="SSF55920">
    <property type="entry name" value="Creatinase/aminopeptidase"/>
    <property type="match status" value="1"/>
</dbReference>
<dbReference type="KEGG" id="aarc:G127AT_06580"/>
<evidence type="ECO:0000313" key="4">
    <source>
        <dbReference type="Proteomes" id="UP000671914"/>
    </source>
</evidence>
<dbReference type="InterPro" id="IPR000994">
    <property type="entry name" value="Pept_M24"/>
</dbReference>
<name>A0A975IPP6_9MICO</name>
<feature type="domain" description="Creatinase N-terminal" evidence="2">
    <location>
        <begin position="19"/>
        <end position="168"/>
    </location>
</feature>
<organism evidence="3 4">
    <name type="scientific">Agromyces archimandritae</name>
    <dbReference type="NCBI Taxonomy" id="2781962"/>
    <lineage>
        <taxon>Bacteria</taxon>
        <taxon>Bacillati</taxon>
        <taxon>Actinomycetota</taxon>
        <taxon>Actinomycetes</taxon>
        <taxon>Micrococcales</taxon>
        <taxon>Microbacteriaceae</taxon>
        <taxon>Agromyces</taxon>
    </lineage>
</organism>
<dbReference type="InterPro" id="IPR000587">
    <property type="entry name" value="Creatinase_N"/>
</dbReference>
<dbReference type="Pfam" id="PF01321">
    <property type="entry name" value="Creatinase_N"/>
    <property type="match status" value="1"/>
</dbReference>
<dbReference type="Gene3D" id="3.40.350.10">
    <property type="entry name" value="Creatinase/prolidase N-terminal domain"/>
    <property type="match status" value="1"/>
</dbReference>
<sequence>MTTITDPGEAAEPTEYRERRRRAAAEAAARGLAALIVTDPANLYYLTGYNAWSFYVPQAMLIAADDASTLLVLRGMDAHGAHRTAELDREEIVGYPEWAVHRPELHPFDWVADELRRRGWAARLAGGTVGIDTDADHFSVRSYHALQGGLPEWNLTGDRGLVNWQRVVKSDAEIALMRKAGLIASNAMRVAADAIAAGVPQHEAAAAIAHAQASGVDGADGDYPAIMPLLATGEAADTPHLTWSARRFVEGESVTVELAGVHRRYHAPLARTVAVGRVPAAVEELAAITAEGLTRTIEAIAPGRTSGDVAEVYWRFLERHGLAKESRLGYSIGIGFPPDWGERTVSIRRGDDTVLRPNMTFHVIAGMWLDGIGCEFSESLRVAEHGAELFTDAPRELIRRPAGSGGLRAV</sequence>
<dbReference type="InterPro" id="IPR036005">
    <property type="entry name" value="Creatinase/aminopeptidase-like"/>
</dbReference>
<accession>A0A975IPP6</accession>
<protein>
    <submittedName>
        <fullName evidence="3">M24 family metallopeptidase</fullName>
    </submittedName>
</protein>
<evidence type="ECO:0000259" key="2">
    <source>
        <dbReference type="Pfam" id="PF01321"/>
    </source>
</evidence>
<gene>
    <name evidence="3" type="ORF">G127AT_06580</name>
</gene>
<feature type="domain" description="Peptidase M24" evidence="1">
    <location>
        <begin position="176"/>
        <end position="382"/>
    </location>
</feature>
<dbReference type="Gene3D" id="3.90.230.10">
    <property type="entry name" value="Creatinase/methionine aminopeptidase superfamily"/>
    <property type="match status" value="1"/>
</dbReference>
<dbReference type="InterPro" id="IPR029149">
    <property type="entry name" value="Creatin/AminoP/Spt16_N"/>
</dbReference>
<keyword evidence="4" id="KW-1185">Reference proteome</keyword>
<dbReference type="EMBL" id="CP071696">
    <property type="protein sequence ID" value="QTX05858.1"/>
    <property type="molecule type" value="Genomic_DNA"/>
</dbReference>
<reference evidence="3" key="1">
    <citation type="submission" date="2021-03" db="EMBL/GenBank/DDBJ databases">
        <title>Agromyces archimandritus sp. nov., isolated from the cockroach Archimandrita tessellata.</title>
        <authorList>
            <person name="Guzman J."/>
            <person name="Ortuzar M."/>
            <person name="Poehlein A."/>
            <person name="Daniel R."/>
            <person name="Trujillo M."/>
            <person name="Vilcinskas A."/>
        </authorList>
    </citation>
    <scope>NUCLEOTIDE SEQUENCE</scope>
    <source>
        <strain evidence="3">G127AT</strain>
    </source>
</reference>
<dbReference type="InterPro" id="IPR050659">
    <property type="entry name" value="Peptidase_M24B"/>
</dbReference>
<dbReference type="Pfam" id="PF00557">
    <property type="entry name" value="Peptidase_M24"/>
    <property type="match status" value="1"/>
</dbReference>
<evidence type="ECO:0000259" key="1">
    <source>
        <dbReference type="Pfam" id="PF00557"/>
    </source>
</evidence>
<dbReference type="Proteomes" id="UP000671914">
    <property type="component" value="Chromosome"/>
</dbReference>
<evidence type="ECO:0000313" key="3">
    <source>
        <dbReference type="EMBL" id="QTX05858.1"/>
    </source>
</evidence>
<dbReference type="RefSeq" id="WP_210901231.1">
    <property type="nucleotide sequence ID" value="NZ_CP071696.1"/>
</dbReference>
<dbReference type="AlphaFoldDB" id="A0A975IPP6"/>
<dbReference type="CDD" id="cd01066">
    <property type="entry name" value="APP_MetAP"/>
    <property type="match status" value="1"/>
</dbReference>
<proteinExistence type="predicted"/>
<dbReference type="PANTHER" id="PTHR46112">
    <property type="entry name" value="AMINOPEPTIDASE"/>
    <property type="match status" value="1"/>
</dbReference>